<keyword evidence="4" id="KW-1133">Transmembrane helix</keyword>
<dbReference type="SUPFAM" id="SSF53448">
    <property type="entry name" value="Nucleotide-diphospho-sugar transferases"/>
    <property type="match status" value="1"/>
</dbReference>
<dbReference type="GO" id="GO:0016757">
    <property type="term" value="F:glycosyltransferase activity"/>
    <property type="evidence" value="ECO:0007669"/>
    <property type="project" value="UniProtKB-KW"/>
</dbReference>
<evidence type="ECO:0000259" key="5">
    <source>
        <dbReference type="Pfam" id="PF00535"/>
    </source>
</evidence>
<evidence type="ECO:0000256" key="1">
    <source>
        <dbReference type="ARBA" id="ARBA00006739"/>
    </source>
</evidence>
<dbReference type="PANTHER" id="PTHR43630">
    <property type="entry name" value="POLY-BETA-1,6-N-ACETYL-D-GLUCOSAMINE SYNTHASE"/>
    <property type="match status" value="1"/>
</dbReference>
<evidence type="ECO:0000313" key="6">
    <source>
        <dbReference type="EMBL" id="OFD70283.1"/>
    </source>
</evidence>
<sequence>MLNLSIVIPAYNDIRLEKCLKSIDENVEIVVVLNGATEEVKKIAYSSNAVIGELPTPNLAKAYNYGIEISSKDNVLIMDSDCVFMPGTINKLFKLLDAGSLAKGRVMFSFNSKIGKIIARARHIHTCKKNAYSPPLAFNKGILAEVNGYYFDENLSWTEDYDFDIRVQSASLKILYDDNARIIHPELSIKQDLKSSFNYGVGHARGVLHKKNGYYEPKNKTRSIINSYKYIKKKYGYLTAFYLIFWQIAFYRGYKKEIH</sequence>
<keyword evidence="4" id="KW-0472">Membrane</keyword>
<keyword evidence="4" id="KW-0812">Transmembrane</keyword>
<feature type="domain" description="Glycosyltransferase 2-like" evidence="5">
    <location>
        <begin position="5"/>
        <end position="107"/>
    </location>
</feature>
<dbReference type="InterPro" id="IPR029044">
    <property type="entry name" value="Nucleotide-diphossugar_trans"/>
</dbReference>
<gene>
    <name evidence="6" type="ORF">BWGOE8_56960</name>
</gene>
<dbReference type="EMBL" id="LXLT01000101">
    <property type="protein sequence ID" value="OFD70283.1"/>
    <property type="molecule type" value="Genomic_DNA"/>
</dbReference>
<organism evidence="6 7">
    <name type="scientific">Bacillus mycoides</name>
    <dbReference type="NCBI Taxonomy" id="1405"/>
    <lineage>
        <taxon>Bacteria</taxon>
        <taxon>Bacillati</taxon>
        <taxon>Bacillota</taxon>
        <taxon>Bacilli</taxon>
        <taxon>Bacillales</taxon>
        <taxon>Bacillaceae</taxon>
        <taxon>Bacillus</taxon>
        <taxon>Bacillus cereus group</taxon>
    </lineage>
</organism>
<keyword evidence="2" id="KW-0328">Glycosyltransferase</keyword>
<reference evidence="6 7" key="1">
    <citation type="submission" date="2016-05" db="EMBL/GenBank/DDBJ databases">
        <title>Bacillus thuringiensis and Bacillus weihenstephanensis as novel biocontrol agents of wilt causing Verticillium species.</title>
        <authorList>
            <person name="Hollensteiner J."/>
            <person name="Wemheuer F."/>
            <person name="Harting R."/>
            <person name="Kolarzyk A."/>
            <person name="Diaz-Valerio S."/>
            <person name="Poehlein A."/>
            <person name="Brzuszkiewicz E."/>
            <person name="Nesemann K."/>
            <person name="Braus-Stromeyer S."/>
            <person name="Braus G."/>
            <person name="Daniel R."/>
            <person name="Liesegang H."/>
        </authorList>
    </citation>
    <scope>NUCLEOTIDE SEQUENCE [LARGE SCALE GENOMIC DNA]</scope>
    <source>
        <strain evidence="6 7">GOE8</strain>
    </source>
</reference>
<name>A0A1E8AYL9_BACMY</name>
<dbReference type="InterPro" id="IPR001173">
    <property type="entry name" value="Glyco_trans_2-like"/>
</dbReference>
<evidence type="ECO:0000256" key="4">
    <source>
        <dbReference type="SAM" id="Phobius"/>
    </source>
</evidence>
<keyword evidence="3" id="KW-0808">Transferase</keyword>
<dbReference type="AlphaFoldDB" id="A0A1E8AYL9"/>
<dbReference type="PATRIC" id="fig|86662.25.peg.5871"/>
<dbReference type="PANTHER" id="PTHR43630:SF1">
    <property type="entry name" value="POLY-BETA-1,6-N-ACETYL-D-GLUCOSAMINE SYNTHASE"/>
    <property type="match status" value="1"/>
</dbReference>
<feature type="transmembrane region" description="Helical" evidence="4">
    <location>
        <begin position="235"/>
        <end position="254"/>
    </location>
</feature>
<dbReference type="Proteomes" id="UP000175706">
    <property type="component" value="Unassembled WGS sequence"/>
</dbReference>
<dbReference type="Pfam" id="PF00535">
    <property type="entry name" value="Glycos_transf_2"/>
    <property type="match status" value="1"/>
</dbReference>
<evidence type="ECO:0000256" key="2">
    <source>
        <dbReference type="ARBA" id="ARBA00022676"/>
    </source>
</evidence>
<dbReference type="RefSeq" id="WP_070146080.1">
    <property type="nucleotide sequence ID" value="NZ_LXLT01000101.1"/>
</dbReference>
<evidence type="ECO:0000256" key="3">
    <source>
        <dbReference type="ARBA" id="ARBA00022679"/>
    </source>
</evidence>
<accession>A0A1E8AYL9</accession>
<comment type="similarity">
    <text evidence="1">Belongs to the glycosyltransferase 2 family.</text>
</comment>
<protein>
    <recommendedName>
        <fullName evidence="5">Glycosyltransferase 2-like domain-containing protein</fullName>
    </recommendedName>
</protein>
<comment type="caution">
    <text evidence="6">The sequence shown here is derived from an EMBL/GenBank/DDBJ whole genome shotgun (WGS) entry which is preliminary data.</text>
</comment>
<evidence type="ECO:0000313" key="7">
    <source>
        <dbReference type="Proteomes" id="UP000175706"/>
    </source>
</evidence>
<dbReference type="Gene3D" id="3.90.550.10">
    <property type="entry name" value="Spore Coat Polysaccharide Biosynthesis Protein SpsA, Chain A"/>
    <property type="match status" value="1"/>
</dbReference>
<proteinExistence type="inferred from homology"/>